<dbReference type="PANTHER" id="PTHR28029">
    <property type="entry name" value="PROTEIN ILM1"/>
    <property type="match status" value="1"/>
</dbReference>
<sequence>MATISSSNGLFLRVAFLFALAYFCFIDVSKILESSYFLFFTHAMNLPGLLLSKTSAQVGIFGLLFLLLALHDLVPLVENNKAYFNSVVPIRLMVFFVLTAMSYLWESNLYVHNNVVFTYSFVEVWINFVVLGALREEKNNDMARFHPIEAEEELEDTDPILTDTNEIEQLLEVTSAEESQ</sequence>
<dbReference type="Pfam" id="PF10311">
    <property type="entry name" value="Ilm1"/>
    <property type="match status" value="1"/>
</dbReference>
<dbReference type="OrthoDB" id="5299849at2759"/>
<dbReference type="InterPro" id="IPR018815">
    <property type="entry name" value="Incr_loss_mito_DNA_1"/>
</dbReference>
<accession>A0A7H9AZ60</accession>
<dbReference type="PANTHER" id="PTHR28029:SF1">
    <property type="entry name" value="PROTEIN ILM1"/>
    <property type="match status" value="1"/>
</dbReference>
<keyword evidence="1" id="KW-1133">Transmembrane helix</keyword>
<dbReference type="RefSeq" id="XP_037143433.1">
    <property type="nucleotide sequence ID" value="XM_037287538.1"/>
</dbReference>
<keyword evidence="1" id="KW-0472">Membrane</keyword>
<name>A0A7H9AZ60_ZYGMR</name>
<dbReference type="Proteomes" id="UP000509704">
    <property type="component" value="Chromosome 3"/>
</dbReference>
<protein>
    <recommendedName>
        <fullName evidence="4">Protein ILM1</fullName>
    </recommendedName>
</protein>
<feature type="transmembrane region" description="Helical" evidence="1">
    <location>
        <begin position="10"/>
        <end position="29"/>
    </location>
</feature>
<dbReference type="KEGG" id="zmk:HG535_0C00540"/>
<dbReference type="AlphaFoldDB" id="A0A7H9AZ60"/>
<gene>
    <name evidence="2" type="ORF">HG535_0C00540</name>
</gene>
<evidence type="ECO:0000313" key="2">
    <source>
        <dbReference type="EMBL" id="QLG71705.1"/>
    </source>
</evidence>
<feature type="transmembrane region" description="Helical" evidence="1">
    <location>
        <begin position="49"/>
        <end position="70"/>
    </location>
</feature>
<evidence type="ECO:0008006" key="4">
    <source>
        <dbReference type="Google" id="ProtNLM"/>
    </source>
</evidence>
<feature type="transmembrane region" description="Helical" evidence="1">
    <location>
        <begin position="82"/>
        <end position="104"/>
    </location>
</feature>
<organism evidence="2 3">
    <name type="scientific">Zygotorulaspora mrakii</name>
    <name type="common">Zygosaccharomyces mrakii</name>
    <dbReference type="NCBI Taxonomy" id="42260"/>
    <lineage>
        <taxon>Eukaryota</taxon>
        <taxon>Fungi</taxon>
        <taxon>Dikarya</taxon>
        <taxon>Ascomycota</taxon>
        <taxon>Saccharomycotina</taxon>
        <taxon>Saccharomycetes</taxon>
        <taxon>Saccharomycetales</taxon>
        <taxon>Saccharomycetaceae</taxon>
        <taxon>Zygotorulaspora</taxon>
    </lineage>
</organism>
<reference evidence="2 3" key="1">
    <citation type="submission" date="2020-07" db="EMBL/GenBank/DDBJ databases">
        <title>The yeast mating-type switching endonuclease HO is a domesticated member of an unorthodox homing genetic element family.</title>
        <authorList>
            <person name="Coughlan A.Y."/>
            <person name="Lombardi L."/>
            <person name="Braun-Galleani S."/>
            <person name="Martos A.R."/>
            <person name="Galeote V."/>
            <person name="Bigey F."/>
            <person name="Dequin S."/>
            <person name="Byrne K.P."/>
            <person name="Wolfe K.H."/>
        </authorList>
    </citation>
    <scope>NUCLEOTIDE SEQUENCE [LARGE SCALE GENOMIC DNA]</scope>
    <source>
        <strain evidence="2 3">NRRL Y-6702</strain>
    </source>
</reference>
<dbReference type="GeneID" id="59235401"/>
<keyword evidence="3" id="KW-1185">Reference proteome</keyword>
<evidence type="ECO:0000256" key="1">
    <source>
        <dbReference type="SAM" id="Phobius"/>
    </source>
</evidence>
<feature type="transmembrane region" description="Helical" evidence="1">
    <location>
        <begin position="116"/>
        <end position="134"/>
    </location>
</feature>
<evidence type="ECO:0000313" key="3">
    <source>
        <dbReference type="Proteomes" id="UP000509704"/>
    </source>
</evidence>
<proteinExistence type="predicted"/>
<keyword evidence="1" id="KW-0812">Transmembrane</keyword>
<dbReference type="EMBL" id="CP058606">
    <property type="protein sequence ID" value="QLG71705.1"/>
    <property type="molecule type" value="Genomic_DNA"/>
</dbReference>